<comment type="caution">
    <text evidence="2">The sequence shown here is derived from an EMBL/GenBank/DDBJ whole genome shotgun (WGS) entry which is preliminary data.</text>
</comment>
<feature type="domain" description="GmrSD restriction endonucleases N-terminal" evidence="1">
    <location>
        <begin position="25"/>
        <end position="160"/>
    </location>
</feature>
<dbReference type="RefSeq" id="WP_196291146.1">
    <property type="nucleotide sequence ID" value="NZ_JADQDM010000001.1"/>
</dbReference>
<organism evidence="2 3">
    <name type="scientific">Hymenobacter ruricola</name>
    <dbReference type="NCBI Taxonomy" id="2791023"/>
    <lineage>
        <taxon>Bacteria</taxon>
        <taxon>Pseudomonadati</taxon>
        <taxon>Bacteroidota</taxon>
        <taxon>Cytophagia</taxon>
        <taxon>Cytophagales</taxon>
        <taxon>Hymenobacteraceae</taxon>
        <taxon>Hymenobacter</taxon>
    </lineage>
</organism>
<name>A0ABS0HY94_9BACT</name>
<dbReference type="InterPro" id="IPR004919">
    <property type="entry name" value="GmrSD_N"/>
</dbReference>
<reference evidence="2 3" key="1">
    <citation type="submission" date="2020-11" db="EMBL/GenBank/DDBJ databases">
        <authorList>
            <person name="Kim M.K."/>
        </authorList>
    </citation>
    <scope>NUCLEOTIDE SEQUENCE [LARGE SCALE GENOMIC DNA]</scope>
    <source>
        <strain evidence="2 3">BT662</strain>
    </source>
</reference>
<dbReference type="Pfam" id="PF03235">
    <property type="entry name" value="GmrSD_N"/>
    <property type="match status" value="1"/>
</dbReference>
<sequence>MKSFDSRTYSINDFMEWERNQQLELSPRFQRNSVWSDNARSYLMDTIVRGKPIPKVFLRQKINATTRMSIREVVDGQQRLRTIISYLKDSFYIHPKHNKEQGGKFFSQLDEEVQVSILNYEVAADLLVNMSDEEVLDVFGRLNSYAVVLNDQERIHANHFGPFKLLADNVGQNAFNFWVKNKILTDAQVMRMGNVALAADLLIAMIEGIKSKKQLKKYYEDYESDFQHDVEDLKSKFNATLATTGAIFGGELGRTEFRRVHIFYSLFTAIYHLSFGLKEIDMPKAPDVEWNFDKIRLTLNPVDELFGDEDRVTFTKEQKQFLEDSRRATTDAKVRLRRTRYLVSLILKSF</sequence>
<dbReference type="PANTHER" id="PTHR39639:SF1">
    <property type="entry name" value="DUF262 DOMAIN-CONTAINING PROTEIN"/>
    <property type="match status" value="1"/>
</dbReference>
<gene>
    <name evidence="2" type="ORF">I2H31_01065</name>
</gene>
<dbReference type="Proteomes" id="UP000618931">
    <property type="component" value="Unassembled WGS sequence"/>
</dbReference>
<evidence type="ECO:0000313" key="3">
    <source>
        <dbReference type="Proteomes" id="UP000618931"/>
    </source>
</evidence>
<dbReference type="PANTHER" id="PTHR39639">
    <property type="entry name" value="CHROMOSOME 16, WHOLE GENOME SHOTGUN SEQUENCE"/>
    <property type="match status" value="1"/>
</dbReference>
<evidence type="ECO:0000313" key="2">
    <source>
        <dbReference type="EMBL" id="MBF9219678.1"/>
    </source>
</evidence>
<proteinExistence type="predicted"/>
<evidence type="ECO:0000259" key="1">
    <source>
        <dbReference type="Pfam" id="PF03235"/>
    </source>
</evidence>
<accession>A0ABS0HY94</accession>
<dbReference type="EMBL" id="JADQDM010000001">
    <property type="protein sequence ID" value="MBF9219678.1"/>
    <property type="molecule type" value="Genomic_DNA"/>
</dbReference>
<keyword evidence="3" id="KW-1185">Reference proteome</keyword>
<protein>
    <submittedName>
        <fullName evidence="2">DUF262 domain-containing protein</fullName>
    </submittedName>
</protein>